<proteinExistence type="predicted"/>
<evidence type="ECO:0000313" key="2">
    <source>
        <dbReference type="EMBL" id="GFN89417.1"/>
    </source>
</evidence>
<dbReference type="InterPro" id="IPR000477">
    <property type="entry name" value="RT_dom"/>
</dbReference>
<dbReference type="PROSITE" id="PS50878">
    <property type="entry name" value="RT_POL"/>
    <property type="match status" value="1"/>
</dbReference>
<evidence type="ECO:0000313" key="3">
    <source>
        <dbReference type="Proteomes" id="UP000735302"/>
    </source>
</evidence>
<dbReference type="AlphaFoldDB" id="A0AAV3Z3U7"/>
<comment type="caution">
    <text evidence="2">The sequence shown here is derived from an EMBL/GenBank/DDBJ whole genome shotgun (WGS) entry which is preliminary data.</text>
</comment>
<protein>
    <submittedName>
        <fullName evidence="2">LINE-1 retrotransposable element orf2 protein</fullName>
    </submittedName>
</protein>
<keyword evidence="3" id="KW-1185">Reference proteome</keyword>
<gene>
    <name evidence="2" type="ORF">PoB_001592300</name>
</gene>
<dbReference type="Proteomes" id="UP000735302">
    <property type="component" value="Unassembled WGS sequence"/>
</dbReference>
<dbReference type="EMBL" id="BLXT01001932">
    <property type="protein sequence ID" value="GFN89417.1"/>
    <property type="molecule type" value="Genomic_DNA"/>
</dbReference>
<feature type="domain" description="Reverse transcriptase" evidence="1">
    <location>
        <begin position="1"/>
        <end position="194"/>
    </location>
</feature>
<accession>A0AAV3Z3U7</accession>
<dbReference type="PANTHER" id="PTHR47027:SF20">
    <property type="entry name" value="REVERSE TRANSCRIPTASE-LIKE PROTEIN WITH RNA-DIRECTED DNA POLYMERASE DOMAIN"/>
    <property type="match status" value="1"/>
</dbReference>
<name>A0AAV3Z3U7_9GAST</name>
<organism evidence="2 3">
    <name type="scientific">Plakobranchus ocellatus</name>
    <dbReference type="NCBI Taxonomy" id="259542"/>
    <lineage>
        <taxon>Eukaryota</taxon>
        <taxon>Metazoa</taxon>
        <taxon>Spiralia</taxon>
        <taxon>Lophotrochozoa</taxon>
        <taxon>Mollusca</taxon>
        <taxon>Gastropoda</taxon>
        <taxon>Heterobranchia</taxon>
        <taxon>Euthyneura</taxon>
        <taxon>Panpulmonata</taxon>
        <taxon>Sacoglossa</taxon>
        <taxon>Placobranchoidea</taxon>
        <taxon>Plakobranchidae</taxon>
        <taxon>Plakobranchus</taxon>
    </lineage>
</organism>
<evidence type="ECO:0000259" key="1">
    <source>
        <dbReference type="PROSITE" id="PS50878"/>
    </source>
</evidence>
<dbReference type="PANTHER" id="PTHR47027">
    <property type="entry name" value="REVERSE TRANSCRIPTASE DOMAIN-CONTAINING PROTEIN"/>
    <property type="match status" value="1"/>
</dbReference>
<sequence length="201" mass="22253">MNNGKAKGPDNILAETIKASDNLGIGLTTKLLDAINDSGTVPEDLCKSVFIVLLKTPGATECELHRTISLMSHFTTILFCVLMHRMRKSLRPEISPNQFGFMPDKGTRNAIITLSMLMERYADDTVLIAESGKQLQKLLDTVVFESERMGLALNVKETEGMVISKKSPNLKCNLVSKGEQIKQVTKFKYLGYLITSDAQVK</sequence>
<reference evidence="2 3" key="1">
    <citation type="journal article" date="2021" name="Elife">
        <title>Chloroplast acquisition without the gene transfer in kleptoplastic sea slugs, Plakobranchus ocellatus.</title>
        <authorList>
            <person name="Maeda T."/>
            <person name="Takahashi S."/>
            <person name="Yoshida T."/>
            <person name="Shimamura S."/>
            <person name="Takaki Y."/>
            <person name="Nagai Y."/>
            <person name="Toyoda A."/>
            <person name="Suzuki Y."/>
            <person name="Arimoto A."/>
            <person name="Ishii H."/>
            <person name="Satoh N."/>
            <person name="Nishiyama T."/>
            <person name="Hasebe M."/>
            <person name="Maruyama T."/>
            <person name="Minagawa J."/>
            <person name="Obokata J."/>
            <person name="Shigenobu S."/>
        </authorList>
    </citation>
    <scope>NUCLEOTIDE SEQUENCE [LARGE SCALE GENOMIC DNA]</scope>
</reference>